<reference evidence="2 3" key="1">
    <citation type="submission" date="2024-05" db="EMBL/GenBank/DDBJ databases">
        <title>Genome sequencing and assembly of Indian major carp, Cirrhinus mrigala (Hamilton, 1822).</title>
        <authorList>
            <person name="Mohindra V."/>
            <person name="Chowdhury L.M."/>
            <person name="Lal K."/>
            <person name="Jena J.K."/>
        </authorList>
    </citation>
    <scope>NUCLEOTIDE SEQUENCE [LARGE SCALE GENOMIC DNA]</scope>
    <source>
        <strain evidence="2">CM1030</strain>
        <tissue evidence="2">Blood</tissue>
    </source>
</reference>
<dbReference type="EMBL" id="JAMKFB020000009">
    <property type="protein sequence ID" value="KAL0185387.1"/>
    <property type="molecule type" value="Genomic_DNA"/>
</dbReference>
<organism evidence="2 3">
    <name type="scientific">Cirrhinus mrigala</name>
    <name type="common">Mrigala</name>
    <dbReference type="NCBI Taxonomy" id="683832"/>
    <lineage>
        <taxon>Eukaryota</taxon>
        <taxon>Metazoa</taxon>
        <taxon>Chordata</taxon>
        <taxon>Craniata</taxon>
        <taxon>Vertebrata</taxon>
        <taxon>Euteleostomi</taxon>
        <taxon>Actinopterygii</taxon>
        <taxon>Neopterygii</taxon>
        <taxon>Teleostei</taxon>
        <taxon>Ostariophysi</taxon>
        <taxon>Cypriniformes</taxon>
        <taxon>Cyprinidae</taxon>
        <taxon>Labeoninae</taxon>
        <taxon>Labeonini</taxon>
        <taxon>Cirrhinus</taxon>
    </lineage>
</organism>
<evidence type="ECO:0000313" key="3">
    <source>
        <dbReference type="Proteomes" id="UP001529510"/>
    </source>
</evidence>
<name>A0ABD0QGU7_CIRMR</name>
<keyword evidence="3" id="KW-1185">Reference proteome</keyword>
<proteinExistence type="predicted"/>
<dbReference type="Proteomes" id="UP001529510">
    <property type="component" value="Unassembled WGS sequence"/>
</dbReference>
<feature type="non-terminal residue" evidence="2">
    <location>
        <position position="270"/>
    </location>
</feature>
<gene>
    <name evidence="2" type="ORF">M9458_021084</name>
</gene>
<sequence>MKQGERSLEDHTRDYIFLAEHSHFPDSSLCTFYRAGLNTTTKGLLSGEGPQESLADYIEWVLASCGSSWTIDFVKEDVSPTPDPEPSQPSPRQAELEPEPTADKEPEPRATEPEPDTSDQVREPETTSAKVECCVEQEKAMESPAHCTTAGGELEQNSGDLIDFFTELPTCNDHPVCLGFPPTHPLLSTSMSVWPPLAHRPTSSTGLPRPSGSALVGRSPAIASGLCWAPPSLRHSLHPLSLRLRRGPPDLRLRLGRQSLGLRLGPPDPR</sequence>
<dbReference type="AlphaFoldDB" id="A0ABD0QGU7"/>
<comment type="caution">
    <text evidence="2">The sequence shown here is derived from an EMBL/GenBank/DDBJ whole genome shotgun (WGS) entry which is preliminary data.</text>
</comment>
<feature type="compositionally biased region" description="Basic and acidic residues" evidence="1">
    <location>
        <begin position="101"/>
        <end position="112"/>
    </location>
</feature>
<evidence type="ECO:0000256" key="1">
    <source>
        <dbReference type="SAM" id="MobiDB-lite"/>
    </source>
</evidence>
<protein>
    <submittedName>
        <fullName evidence="2">Uncharacterized protein</fullName>
    </submittedName>
</protein>
<feature type="region of interest" description="Disordered" evidence="1">
    <location>
        <begin position="75"/>
        <end position="129"/>
    </location>
</feature>
<accession>A0ABD0QGU7</accession>
<evidence type="ECO:0000313" key="2">
    <source>
        <dbReference type="EMBL" id="KAL0185387.1"/>
    </source>
</evidence>